<feature type="region of interest" description="Disordered" evidence="1">
    <location>
        <begin position="25"/>
        <end position="45"/>
    </location>
</feature>
<protein>
    <submittedName>
        <fullName evidence="2">Uncharacterized protein</fullName>
    </submittedName>
</protein>
<dbReference type="OrthoDB" id="2399110at2759"/>
<name>A0A8H3KZ95_9GLOM</name>
<evidence type="ECO:0000313" key="3">
    <source>
        <dbReference type="Proteomes" id="UP000615446"/>
    </source>
</evidence>
<sequence length="103" mass="11499">MPSASNNNNIPTTPKTMREYEVLVIPPSPTSPTGQYHHSQPQQPMLRTKRINCNQTNGTIFWIPDGYRPVLVRTSDLPLLVGAEYNLPSPPTSGYNSPDESNY</sequence>
<accession>A0A8H3KZ95</accession>
<comment type="caution">
    <text evidence="2">The sequence shown here is derived from an EMBL/GenBank/DDBJ whole genome shotgun (WGS) entry which is preliminary data.</text>
</comment>
<feature type="compositionally biased region" description="Polar residues" evidence="1">
    <location>
        <begin position="92"/>
        <end position="103"/>
    </location>
</feature>
<feature type="compositionally biased region" description="Polar residues" evidence="1">
    <location>
        <begin position="31"/>
        <end position="45"/>
    </location>
</feature>
<evidence type="ECO:0000313" key="2">
    <source>
        <dbReference type="EMBL" id="GES76633.1"/>
    </source>
</evidence>
<gene>
    <name evidence="2" type="ORF">RCL2_000403300</name>
</gene>
<dbReference type="AlphaFoldDB" id="A0A8H3KZ95"/>
<dbReference type="Proteomes" id="UP000615446">
    <property type="component" value="Unassembled WGS sequence"/>
</dbReference>
<organism evidence="2 3">
    <name type="scientific">Rhizophagus clarus</name>
    <dbReference type="NCBI Taxonomy" id="94130"/>
    <lineage>
        <taxon>Eukaryota</taxon>
        <taxon>Fungi</taxon>
        <taxon>Fungi incertae sedis</taxon>
        <taxon>Mucoromycota</taxon>
        <taxon>Glomeromycotina</taxon>
        <taxon>Glomeromycetes</taxon>
        <taxon>Glomerales</taxon>
        <taxon>Glomeraceae</taxon>
        <taxon>Rhizophagus</taxon>
    </lineage>
</organism>
<proteinExistence type="predicted"/>
<evidence type="ECO:0000256" key="1">
    <source>
        <dbReference type="SAM" id="MobiDB-lite"/>
    </source>
</evidence>
<reference evidence="2" key="1">
    <citation type="submission" date="2019-10" db="EMBL/GenBank/DDBJ databases">
        <title>Conservation and host-specific expression of non-tandemly repeated heterogenous ribosome RNA gene in arbuscular mycorrhizal fungi.</title>
        <authorList>
            <person name="Maeda T."/>
            <person name="Kobayashi Y."/>
            <person name="Nakagawa T."/>
            <person name="Ezawa T."/>
            <person name="Yamaguchi K."/>
            <person name="Bino T."/>
            <person name="Nishimoto Y."/>
            <person name="Shigenobu S."/>
            <person name="Kawaguchi M."/>
        </authorList>
    </citation>
    <scope>NUCLEOTIDE SEQUENCE</scope>
    <source>
        <strain evidence="2">HR1</strain>
    </source>
</reference>
<feature type="region of interest" description="Disordered" evidence="1">
    <location>
        <begin position="84"/>
        <end position="103"/>
    </location>
</feature>
<dbReference type="EMBL" id="BLAL01000025">
    <property type="protein sequence ID" value="GES76633.1"/>
    <property type="molecule type" value="Genomic_DNA"/>
</dbReference>